<evidence type="ECO:0000313" key="2">
    <source>
        <dbReference type="EMBL" id="RDD81773.1"/>
    </source>
</evidence>
<dbReference type="PANTHER" id="PTHR36109:SF2">
    <property type="entry name" value="MEMBRANE PROTEIN"/>
    <property type="match status" value="1"/>
</dbReference>
<name>A0A369UN74_9GAMM</name>
<keyword evidence="1" id="KW-0812">Transmembrane</keyword>
<reference evidence="2 3" key="1">
    <citation type="submission" date="2018-07" db="EMBL/GenBank/DDBJ databases">
        <title>Dyella tabacisoli L4-6T, whole genome shotgun sequence.</title>
        <authorList>
            <person name="Zhou X.-K."/>
            <person name="Li W.-J."/>
            <person name="Duan Y.-Q."/>
        </authorList>
    </citation>
    <scope>NUCLEOTIDE SEQUENCE [LARGE SCALE GENOMIC DNA]</scope>
    <source>
        <strain evidence="2 3">L4-6</strain>
    </source>
</reference>
<dbReference type="InterPro" id="IPR052948">
    <property type="entry name" value="Low_temp-induced_all0457"/>
</dbReference>
<sequence>MKTRCVFSTPDMTSARAAMEAAKQAGIDDNDISLIAREDIELKQIPDHLMPGRNDFYPAAVRGVACGGGSGLLLGLIALSVPPLGVTLAGAGAMVLAGATVGCWTGALVGSEVPDVISRKFKSEIAMGRILVVVDGNKEKLAIAEPAIAGTGATLLPFHAHTALT</sequence>
<dbReference type="AlphaFoldDB" id="A0A369UN74"/>
<feature type="transmembrane region" description="Helical" evidence="1">
    <location>
        <begin position="87"/>
        <end position="110"/>
    </location>
</feature>
<dbReference type="PANTHER" id="PTHR36109">
    <property type="entry name" value="MEMBRANE PROTEIN-RELATED"/>
    <property type="match status" value="1"/>
</dbReference>
<gene>
    <name evidence="2" type="ORF">DVJ77_11515</name>
</gene>
<comment type="caution">
    <text evidence="2">The sequence shown here is derived from an EMBL/GenBank/DDBJ whole genome shotgun (WGS) entry which is preliminary data.</text>
</comment>
<keyword evidence="1" id="KW-0472">Membrane</keyword>
<evidence type="ECO:0000313" key="3">
    <source>
        <dbReference type="Proteomes" id="UP000253782"/>
    </source>
</evidence>
<feature type="transmembrane region" description="Helical" evidence="1">
    <location>
        <begin position="59"/>
        <end position="81"/>
    </location>
</feature>
<dbReference type="RefSeq" id="WP_114845640.1">
    <property type="nucleotide sequence ID" value="NZ_JBHSPE010000005.1"/>
</dbReference>
<organism evidence="2 3">
    <name type="scientific">Dyella tabacisoli</name>
    <dbReference type="NCBI Taxonomy" id="2282381"/>
    <lineage>
        <taxon>Bacteria</taxon>
        <taxon>Pseudomonadati</taxon>
        <taxon>Pseudomonadota</taxon>
        <taxon>Gammaproteobacteria</taxon>
        <taxon>Lysobacterales</taxon>
        <taxon>Rhodanobacteraceae</taxon>
        <taxon>Dyella</taxon>
    </lineage>
</organism>
<dbReference type="OrthoDB" id="6023910at2"/>
<accession>A0A369UN74</accession>
<evidence type="ECO:0000256" key="1">
    <source>
        <dbReference type="SAM" id="Phobius"/>
    </source>
</evidence>
<proteinExistence type="predicted"/>
<dbReference type="Proteomes" id="UP000253782">
    <property type="component" value="Unassembled WGS sequence"/>
</dbReference>
<keyword evidence="3" id="KW-1185">Reference proteome</keyword>
<protein>
    <recommendedName>
        <fullName evidence="4">DUF1269 domain-containing protein</fullName>
    </recommendedName>
</protein>
<dbReference type="EMBL" id="QQAH01000009">
    <property type="protein sequence ID" value="RDD81773.1"/>
    <property type="molecule type" value="Genomic_DNA"/>
</dbReference>
<keyword evidence="1" id="KW-1133">Transmembrane helix</keyword>
<evidence type="ECO:0008006" key="4">
    <source>
        <dbReference type="Google" id="ProtNLM"/>
    </source>
</evidence>